<dbReference type="Proteomes" id="UP000245992">
    <property type="component" value="Unassembled WGS sequence"/>
</dbReference>
<dbReference type="AlphaFoldDB" id="A0A2T7SU18"/>
<reference evidence="1 2" key="1">
    <citation type="submission" date="2013-12" db="EMBL/GenBank/DDBJ databases">
        <title>Annotated genome of Streptomyces scopuliridis.</title>
        <authorList>
            <person name="Olson J.B."/>
        </authorList>
    </citation>
    <scope>NUCLEOTIDE SEQUENCE [LARGE SCALE GENOMIC DNA]</scope>
    <source>
        <strain evidence="1 2">RB72</strain>
    </source>
</reference>
<keyword evidence="2" id="KW-1185">Reference proteome</keyword>
<dbReference type="OrthoDB" id="4309362at2"/>
<evidence type="ECO:0000313" key="1">
    <source>
        <dbReference type="EMBL" id="PVE06386.1"/>
    </source>
</evidence>
<gene>
    <name evidence="1" type="ORF">Y717_31050</name>
</gene>
<name>A0A2T7SU18_9ACTN</name>
<protein>
    <submittedName>
        <fullName evidence="1">Uncharacterized protein</fullName>
    </submittedName>
</protein>
<comment type="caution">
    <text evidence="1">The sequence shown here is derived from an EMBL/GenBank/DDBJ whole genome shotgun (WGS) entry which is preliminary data.</text>
</comment>
<dbReference type="STRING" id="1440053.GCA_000718095_02048"/>
<dbReference type="Pfam" id="PF19374">
    <property type="entry name" value="DUF5949"/>
    <property type="match status" value="1"/>
</dbReference>
<proteinExistence type="predicted"/>
<dbReference type="EMBL" id="AZSP01000303">
    <property type="protein sequence ID" value="PVE06386.1"/>
    <property type="molecule type" value="Genomic_DNA"/>
</dbReference>
<sequence length="168" mass="17976">MTSSHSASISARHASRLGTLSVITWTSDPSEGERNAPYLLAYSLGDGKDGAEAGEETMRTVLAEIGLIPGGDLVDVSKNPNVPITLLVEAGRAVLTMPYLNAQCPVPPEWERDARAHGQVYFIVATRPWAEATPGKPVTEEQLRAFAGDQAMLTSAAHCLVPVRRLRG</sequence>
<organism evidence="1 2">
    <name type="scientific">Streptomyces scopuliridis RB72</name>
    <dbReference type="NCBI Taxonomy" id="1440053"/>
    <lineage>
        <taxon>Bacteria</taxon>
        <taxon>Bacillati</taxon>
        <taxon>Actinomycetota</taxon>
        <taxon>Actinomycetes</taxon>
        <taxon>Kitasatosporales</taxon>
        <taxon>Streptomycetaceae</taxon>
        <taxon>Streptomyces</taxon>
    </lineage>
</organism>
<dbReference type="InterPro" id="IPR045993">
    <property type="entry name" value="DUF5949"/>
</dbReference>
<evidence type="ECO:0000313" key="2">
    <source>
        <dbReference type="Proteomes" id="UP000245992"/>
    </source>
</evidence>
<dbReference type="RefSeq" id="WP_030351187.1">
    <property type="nucleotide sequence ID" value="NZ_AZSP01000303.1"/>
</dbReference>
<accession>A0A2T7SU18</accession>